<dbReference type="Proteomes" id="UP001520878">
    <property type="component" value="Unassembled WGS sequence"/>
</dbReference>
<dbReference type="EMBL" id="JAJEWP010000002">
    <property type="protein sequence ID" value="MCC2616705.1"/>
    <property type="molecule type" value="Genomic_DNA"/>
</dbReference>
<dbReference type="RefSeq" id="WP_229160295.1">
    <property type="nucleotide sequence ID" value="NZ_JAJEWP010000002.1"/>
</dbReference>
<reference evidence="1 2" key="1">
    <citation type="submission" date="2021-10" db="EMBL/GenBank/DDBJ databases">
        <title>Draft genome of Aestuariibacter halophilus JC2043.</title>
        <authorList>
            <person name="Emsley S.A."/>
            <person name="Pfannmuller K.M."/>
            <person name="Ushijima B."/>
            <person name="Saw J.H."/>
            <person name="Videau P."/>
        </authorList>
    </citation>
    <scope>NUCLEOTIDE SEQUENCE [LARGE SCALE GENOMIC DNA]</scope>
    <source>
        <strain evidence="1 2">JC2043</strain>
    </source>
</reference>
<name>A0ABS8G838_9ALTE</name>
<accession>A0ABS8G838</accession>
<proteinExistence type="predicted"/>
<keyword evidence="2" id="KW-1185">Reference proteome</keyword>
<sequence>MTRTRDWDIDKVIQELDPRKQARPFNAEFQQRASFESVTYEDIKEAYVIAAQVVAEYGDDYLPIFVDLQRKLDKYGEKEKLVEKAKLIAYGQQHKKPF</sequence>
<organism evidence="1 2">
    <name type="scientific">Fluctibacter halophilus</name>
    <dbReference type="NCBI Taxonomy" id="226011"/>
    <lineage>
        <taxon>Bacteria</taxon>
        <taxon>Pseudomonadati</taxon>
        <taxon>Pseudomonadota</taxon>
        <taxon>Gammaproteobacteria</taxon>
        <taxon>Alteromonadales</taxon>
        <taxon>Alteromonadaceae</taxon>
        <taxon>Fluctibacter</taxon>
    </lineage>
</organism>
<protein>
    <submittedName>
        <fullName evidence="1">Uncharacterized protein</fullName>
    </submittedName>
</protein>
<gene>
    <name evidence="1" type="ORF">LJ739_10675</name>
</gene>
<comment type="caution">
    <text evidence="1">The sequence shown here is derived from an EMBL/GenBank/DDBJ whole genome shotgun (WGS) entry which is preliminary data.</text>
</comment>
<evidence type="ECO:0000313" key="2">
    <source>
        <dbReference type="Proteomes" id="UP001520878"/>
    </source>
</evidence>
<evidence type="ECO:0000313" key="1">
    <source>
        <dbReference type="EMBL" id="MCC2616705.1"/>
    </source>
</evidence>